<keyword evidence="1" id="KW-1133">Transmembrane helix</keyword>
<dbReference type="EMBL" id="BTRK01000005">
    <property type="protein sequence ID" value="GMR55204.1"/>
    <property type="molecule type" value="Genomic_DNA"/>
</dbReference>
<evidence type="ECO:0000313" key="3">
    <source>
        <dbReference type="Proteomes" id="UP001328107"/>
    </source>
</evidence>
<comment type="caution">
    <text evidence="2">The sequence shown here is derived from an EMBL/GenBank/DDBJ whole genome shotgun (WGS) entry which is preliminary data.</text>
</comment>
<reference evidence="3" key="1">
    <citation type="submission" date="2022-10" db="EMBL/GenBank/DDBJ databases">
        <title>Genome assembly of Pristionchus species.</title>
        <authorList>
            <person name="Yoshida K."/>
            <person name="Sommer R.J."/>
        </authorList>
    </citation>
    <scope>NUCLEOTIDE SEQUENCE [LARGE SCALE GENOMIC DNA]</scope>
    <source>
        <strain evidence="3">RS5460</strain>
    </source>
</reference>
<name>A0AAN5D2L4_9BILA</name>
<dbReference type="Proteomes" id="UP001328107">
    <property type="component" value="Unassembled WGS sequence"/>
</dbReference>
<evidence type="ECO:0000313" key="2">
    <source>
        <dbReference type="EMBL" id="GMR55204.1"/>
    </source>
</evidence>
<keyword evidence="1" id="KW-0472">Membrane</keyword>
<feature type="transmembrane region" description="Helical" evidence="1">
    <location>
        <begin position="51"/>
        <end position="76"/>
    </location>
</feature>
<protein>
    <recommendedName>
        <fullName evidence="4">Membrane transporter</fullName>
    </recommendedName>
</protein>
<proteinExistence type="predicted"/>
<gene>
    <name evidence="2" type="ORF">PMAYCL1PPCAC_25399</name>
</gene>
<keyword evidence="3" id="KW-1185">Reference proteome</keyword>
<evidence type="ECO:0008006" key="4">
    <source>
        <dbReference type="Google" id="ProtNLM"/>
    </source>
</evidence>
<evidence type="ECO:0000256" key="1">
    <source>
        <dbReference type="SAM" id="Phobius"/>
    </source>
</evidence>
<organism evidence="2 3">
    <name type="scientific">Pristionchus mayeri</name>
    <dbReference type="NCBI Taxonomy" id="1317129"/>
    <lineage>
        <taxon>Eukaryota</taxon>
        <taxon>Metazoa</taxon>
        <taxon>Ecdysozoa</taxon>
        <taxon>Nematoda</taxon>
        <taxon>Chromadorea</taxon>
        <taxon>Rhabditida</taxon>
        <taxon>Rhabditina</taxon>
        <taxon>Diplogasteromorpha</taxon>
        <taxon>Diplogasteroidea</taxon>
        <taxon>Neodiplogasteridae</taxon>
        <taxon>Pristionchus</taxon>
    </lineage>
</organism>
<dbReference type="AlphaFoldDB" id="A0AAN5D2L4"/>
<keyword evidence="1" id="KW-0812">Transmembrane</keyword>
<sequence>MVIPANSRAAAVALSRLTSGIVATPSAQIICMISDTIRGDSTLPYDRFHAYQLGMLSTEVFLIISAICSLILVFFFTGDCEKAEEKEINDGEERPIDEDTFLVDKPKERSESILETYVRSRTTTVNSLQFM</sequence>
<accession>A0AAN5D2L4</accession>